<sequence>MIVIGESGALTVEASSEAEWTSRLGSMAAGSFVLLLALWALAVRRSCGVPLLGFGVLPPRFALPLHCVSTGALGAPAASLGGAMVVVPILLGAFAGRGSPAVAGVGPRGGGRWPSLYEKLATRRTEQGTAPA</sequence>
<dbReference type="Proteomes" id="UP001164506">
    <property type="component" value="Chromosome"/>
</dbReference>
<dbReference type="EMBL" id="CP084204">
    <property type="protein sequence ID" value="UZX26362.1"/>
    <property type="molecule type" value="Genomic_DNA"/>
</dbReference>
<keyword evidence="1" id="KW-0812">Transmembrane</keyword>
<reference evidence="2" key="1">
    <citation type="submission" date="2021-09" db="EMBL/GenBank/DDBJ databases">
        <title>Complete genome sequence and metabolic characterization of Streptomyces tanashiensis DSM 731 the producer of antibacterial Kalafungin and diverse secondary metabolites.</title>
        <authorList>
            <person name="Abbasi M.N."/>
            <person name="Anwar M.N."/>
            <person name="Alam K."/>
            <person name="Shoaib M."/>
            <person name="Lin Z."/>
            <person name="Hayat M."/>
            <person name="Ali M.I."/>
            <person name="Malik H.M.T."/>
            <person name="Ahmed I."/>
            <person name="Li A."/>
            <person name="Hailong Wang H."/>
            <person name="Zhang Y."/>
        </authorList>
    </citation>
    <scope>NUCLEOTIDE SEQUENCE</scope>
    <source>
        <strain evidence="2">Kala</strain>
    </source>
</reference>
<gene>
    <name evidence="2" type="ORF">LDH80_00875</name>
</gene>
<name>A0ABY6R9R8_9ACTN</name>
<evidence type="ECO:0000313" key="2">
    <source>
        <dbReference type="EMBL" id="UZX26362.1"/>
    </source>
</evidence>
<feature type="transmembrane region" description="Helical" evidence="1">
    <location>
        <begin position="24"/>
        <end position="43"/>
    </location>
</feature>
<keyword evidence="3" id="KW-1185">Reference proteome</keyword>
<evidence type="ECO:0000313" key="3">
    <source>
        <dbReference type="Proteomes" id="UP001164506"/>
    </source>
</evidence>
<evidence type="ECO:0000256" key="1">
    <source>
        <dbReference type="SAM" id="Phobius"/>
    </source>
</evidence>
<organism evidence="2 3">
    <name type="scientific">Streptomyces tanashiensis</name>
    <dbReference type="NCBI Taxonomy" id="67367"/>
    <lineage>
        <taxon>Bacteria</taxon>
        <taxon>Bacillati</taxon>
        <taxon>Actinomycetota</taxon>
        <taxon>Actinomycetes</taxon>
        <taxon>Kitasatosporales</taxon>
        <taxon>Streptomycetaceae</taxon>
        <taxon>Streptomyces</taxon>
    </lineage>
</organism>
<accession>A0ABY6R9R8</accession>
<protein>
    <submittedName>
        <fullName evidence="2">Uncharacterized protein</fullName>
    </submittedName>
</protein>
<proteinExistence type="predicted"/>
<keyword evidence="1" id="KW-1133">Transmembrane helix</keyword>
<keyword evidence="1" id="KW-0472">Membrane</keyword>